<dbReference type="SMART" id="SM00303">
    <property type="entry name" value="GPS"/>
    <property type="match status" value="1"/>
</dbReference>
<dbReference type="GO" id="GO:0050982">
    <property type="term" value="P:detection of mechanical stimulus"/>
    <property type="evidence" value="ECO:0007669"/>
    <property type="project" value="TreeGrafter"/>
</dbReference>
<keyword evidence="9" id="KW-0406">Ion transport</keyword>
<keyword evidence="17" id="KW-1185">Reference proteome</keyword>
<feature type="domain" description="PLAT" evidence="13">
    <location>
        <begin position="922"/>
        <end position="1043"/>
    </location>
</feature>
<feature type="domain" description="GAIN-B" evidence="14">
    <location>
        <begin position="687"/>
        <end position="860"/>
    </location>
</feature>
<evidence type="ECO:0000313" key="17">
    <source>
        <dbReference type="Proteomes" id="UP000275408"/>
    </source>
</evidence>
<keyword evidence="9" id="KW-0106">Calcium</keyword>
<comment type="caution">
    <text evidence="16">The sequence shown here is derived from an EMBL/GenBank/DDBJ whole genome shotgun (WGS) entry which is preliminary data.</text>
</comment>
<dbReference type="Pfam" id="PF08016">
    <property type="entry name" value="PKD_channel"/>
    <property type="match status" value="1"/>
</dbReference>
<feature type="transmembrane region" description="Helical" evidence="12">
    <location>
        <begin position="877"/>
        <end position="897"/>
    </location>
</feature>
<feature type="transmembrane region" description="Helical" evidence="12">
    <location>
        <begin position="1168"/>
        <end position="1193"/>
    </location>
</feature>
<feature type="transmembrane region" description="Helical" evidence="12">
    <location>
        <begin position="1575"/>
        <end position="1593"/>
    </location>
</feature>
<feature type="transmembrane region" description="Helical" evidence="12">
    <location>
        <begin position="1667"/>
        <end position="1689"/>
    </location>
</feature>
<dbReference type="InterPro" id="IPR046791">
    <property type="entry name" value="Polycystin_dom"/>
</dbReference>
<dbReference type="PROSITE" id="PS50221">
    <property type="entry name" value="GAIN_B"/>
    <property type="match status" value="1"/>
</dbReference>
<dbReference type="InterPro" id="IPR057244">
    <property type="entry name" value="GAIN_B"/>
</dbReference>
<dbReference type="InterPro" id="IPR003915">
    <property type="entry name" value="PKD_2"/>
</dbReference>
<dbReference type="SUPFAM" id="SSF49723">
    <property type="entry name" value="Lipase/lipooxygenase domain (PLAT/LH2 domain)"/>
    <property type="match status" value="1"/>
</dbReference>
<dbReference type="InterPro" id="IPR046338">
    <property type="entry name" value="GAIN_dom_sf"/>
</dbReference>
<evidence type="ECO:0000259" key="14">
    <source>
        <dbReference type="PROSITE" id="PS50221"/>
    </source>
</evidence>
<dbReference type="GO" id="GO:0005509">
    <property type="term" value="F:calcium ion binding"/>
    <property type="evidence" value="ECO:0007669"/>
    <property type="project" value="InterPro"/>
</dbReference>
<keyword evidence="6 12" id="KW-0472">Membrane</keyword>
<dbReference type="PANTHER" id="PTHR10877:SF150">
    <property type="entry name" value="REJ DOMAIN-CONTAINING PROTEIN"/>
    <property type="match status" value="1"/>
</dbReference>
<evidence type="ECO:0000256" key="4">
    <source>
        <dbReference type="ARBA" id="ARBA00022729"/>
    </source>
</evidence>
<evidence type="ECO:0000256" key="1">
    <source>
        <dbReference type="ARBA" id="ARBA00004141"/>
    </source>
</evidence>
<keyword evidence="9" id="KW-0407">Ion channel</keyword>
<comment type="caution">
    <text evidence="11">Lacks conserved residue(s) required for the propagation of feature annotation.</text>
</comment>
<organism evidence="16 17">
    <name type="scientific">Pocillopora damicornis</name>
    <name type="common">Cauliflower coral</name>
    <name type="synonym">Millepora damicornis</name>
    <dbReference type="NCBI Taxonomy" id="46731"/>
    <lineage>
        <taxon>Eukaryota</taxon>
        <taxon>Metazoa</taxon>
        <taxon>Cnidaria</taxon>
        <taxon>Anthozoa</taxon>
        <taxon>Hexacorallia</taxon>
        <taxon>Scleractinia</taxon>
        <taxon>Astrocoeniina</taxon>
        <taxon>Pocilloporidae</taxon>
        <taxon>Pocillopora</taxon>
    </lineage>
</organism>
<keyword evidence="3 12" id="KW-0812">Transmembrane</keyword>
<dbReference type="InterPro" id="IPR013122">
    <property type="entry name" value="PKD1_2_channel"/>
</dbReference>
<evidence type="ECO:0000256" key="6">
    <source>
        <dbReference type="ARBA" id="ARBA00023136"/>
    </source>
</evidence>
<keyword evidence="5 12" id="KW-1133">Transmembrane helix</keyword>
<feature type="disulfide bond" evidence="10">
    <location>
        <begin position="1380"/>
        <end position="1393"/>
    </location>
</feature>
<dbReference type="InterPro" id="IPR036392">
    <property type="entry name" value="PLAT/LH2_dom_sf"/>
</dbReference>
<feature type="transmembrane region" description="Helical" evidence="12">
    <location>
        <begin position="1087"/>
        <end position="1107"/>
    </location>
</feature>
<reference evidence="16 17" key="1">
    <citation type="journal article" date="2018" name="Sci. Rep.">
        <title>Comparative analysis of the Pocillopora damicornis genome highlights role of immune system in coral evolution.</title>
        <authorList>
            <person name="Cunning R."/>
            <person name="Bay R.A."/>
            <person name="Gillette P."/>
            <person name="Baker A.C."/>
            <person name="Traylor-Knowles N."/>
        </authorList>
    </citation>
    <scope>NUCLEOTIDE SEQUENCE [LARGE SCALE GENOMIC DNA]</scope>
    <source>
        <strain evidence="16">RSMAS</strain>
        <tissue evidence="16">Whole animal</tissue>
    </source>
</reference>
<evidence type="ECO:0000256" key="8">
    <source>
        <dbReference type="ARBA" id="ARBA00023180"/>
    </source>
</evidence>
<gene>
    <name evidence="16" type="ORF">pdam_00021149</name>
</gene>
<dbReference type="SMART" id="SM00308">
    <property type="entry name" value="LH2"/>
    <property type="match status" value="1"/>
</dbReference>
<dbReference type="Gene3D" id="1.10.287.70">
    <property type="match status" value="1"/>
</dbReference>
<evidence type="ECO:0000256" key="12">
    <source>
        <dbReference type="SAM" id="Phobius"/>
    </source>
</evidence>
<evidence type="ECO:0000256" key="2">
    <source>
        <dbReference type="ARBA" id="ARBA00007200"/>
    </source>
</evidence>
<name>A0A3M6UUC4_POCDA</name>
<dbReference type="Pfam" id="PF02010">
    <property type="entry name" value="REJ"/>
    <property type="match status" value="1"/>
</dbReference>
<feature type="transmembrane region" description="Helical" evidence="12">
    <location>
        <begin position="1283"/>
        <end position="1300"/>
    </location>
</feature>
<feature type="transmembrane region" description="Helical" evidence="12">
    <location>
        <begin position="1725"/>
        <end position="1750"/>
    </location>
</feature>
<keyword evidence="9" id="KW-0813">Transport</keyword>
<dbReference type="InterPro" id="IPR001024">
    <property type="entry name" value="PLAT/LH2_dom"/>
</dbReference>
<evidence type="ECO:0000259" key="13">
    <source>
        <dbReference type="PROSITE" id="PS50095"/>
    </source>
</evidence>
<dbReference type="PRINTS" id="PR01433">
    <property type="entry name" value="POLYCYSTIN2"/>
</dbReference>
<keyword evidence="9" id="KW-0107">Calcium channel</keyword>
<feature type="transmembrane region" description="Helical" evidence="12">
    <location>
        <begin position="1127"/>
        <end position="1148"/>
    </location>
</feature>
<comment type="similarity">
    <text evidence="2">Belongs to the polycystin family.</text>
</comment>
<proteinExistence type="inferred from homology"/>
<keyword evidence="4" id="KW-0732">Signal</keyword>
<keyword evidence="9" id="KW-0479">Metal-binding</keyword>
<feature type="non-terminal residue" evidence="16">
    <location>
        <position position="1"/>
    </location>
</feature>
<keyword evidence="9" id="KW-0109">Calcium transport</keyword>
<evidence type="ECO:0000259" key="15">
    <source>
        <dbReference type="PROSITE" id="PS51111"/>
    </source>
</evidence>
<dbReference type="EMBL" id="RCHS01000765">
    <property type="protein sequence ID" value="RMX56918.1"/>
    <property type="molecule type" value="Genomic_DNA"/>
</dbReference>
<dbReference type="GO" id="GO:0016020">
    <property type="term" value="C:membrane"/>
    <property type="evidence" value="ECO:0007669"/>
    <property type="project" value="UniProtKB-SubCell"/>
</dbReference>
<sequence>ETSGKRKLDLVAVISGGAEVTRGLQKNITLNASLSYDPEVAHGNRSEMKFTWHYSKVTGNHSGKQAEAKTEKDLFTAVNQSAINYNKNLSGELVSLNTEALSVNQTYIVKLVVTKDIRISTVYQVIHLIEGDPPEIYQRCFFNCQPKVSPLVKLSIKSQCRGLQCSKILSYEWRLYQQFKRNTSFTWQRKHNLRLITSTPLSSSDIVIKGGSLTGGNTYRLALFITITDGLRGMNAYDFSTARPPTGGNCSITPPSGISLKTDFNLRCSNWESDNTPLSYQFQYRLEDGLYDVLHRGVNNNISTSSIPPGHSTDNFTVKVIATVTDNFGISASPVTLTVQISPYQNVSSDVITNLLLANDSLFQKFIEIGNLRKAVPIANSVLLSVSQETSMNFQERYEVMNYILEKISPLEAKTVSDLLQKSSVIGSALKALEEVPHQSLNISLSAVSSMTSLLWSIAQKRDVADIPLTNQSAENLASCLNTVLKTAAVAASEDSKSSFQPQGKLLVKISMKALEKVADSMLALTVPDEKTISSTVGKLSLTLGRYSLQRLSGLKVKAGKSRFILPSKSQLLLAGVNKTSFVDVQMFSFSFNPYTWDGTKERVGSDVVTLHLKNNDSELIKVSDLTEDIVIITPLKLQQISATEKSWYFTKNDDLRQTVCSLNSNATIQVLAERPGKYFLGLKNYNATRPTTQDYDLNATISHDEKCVWMLSEHDKSEGQTVCSLNPNATIKVLAERPGKYFLGLKNFNATVNLSHKREKRSCLGGRRRKRSCVEVKDPPPTPPQNENVPVMPVYDSTTDQNYTLKVTLGSCVYWSEKIDKWISSGCRVLSELDGFLNCSCSHLTSFGGSLLVEPNPIDFDKVLVEFQQLSETGNIAVIVVIAVILLCYVTVLVIVRKFDEEDAKNRELPIQLSSSSSSTYEYFIVITTGAWKNSGTTAHVALEIYGSDGKSGILHLSQEEPDAVNTLFSRGNSDDFVLYVDKSLGAIQGVQIGHDNFGDNPSWYLEEILIRDVQSKQSWKFMANQWFALERGDGRIERVIDQNSNPPDFGDEVARRWRRGLAEWHIWVSVATKLRKSRFTRVQRLSCCLSVLLTSMFANAMFYKLEGKYEHPIQVGPLKMSWRQVVTGIKSALVVTPINIVIVSLFQKGAEKSATNNDYCLKGTLIFGVAWCLLFFSCIVSAAFSIFYSLIWEKSVSEQWLSSMLISFAQDVTIKEPVKLLRIIRFNNYVVLFSKTLRISARYFTINDALLDAKNNVSEKVEESRRRQAKKQNLARYLTELGLYLVFVFLLMAVCYGNRNDYRYLMTKSIRDGLPNFDKVTNNTMYWSWLQRVFIPGVFSSRWYNGQRDKQKIYIGNKHSLLVGMARVRQLRVKATQCKVLNYMETSFQECFKVYSTKNEEKTAYYKPGWRPIDNTTINHELLQLCPKPWRYQHAQETDTTPRWGQFSFYDGGGFVADLGYDSHTAFSLLTNLQNNGWLDRQTRVVLAEFSTLNPSVNILGVATYFYEVDASGLRAASMQTRVLSLDSTGTPSHQFYLICLFLCILFIFLYFGRETFKLYNLRSRYFKSMWNWVEIFQITFSLISVVMYIMRRNRAISSIGKLHKNIYANLSFQEAITCQEVEKAVLGILTFIVTTKLLRIIRFNNYVALFSTTLKISARSLSSFIIVLSIFFVAFLHFGVLMFGSVCERYSSVLKGAYFQLELTLGRVKARPINELAEANTIYAKIFTFLILFTLTILCMNFFIGIINDALLYAKNNVSESELYELINENRRSSPKERKEFYDAISNILKQSRTSKTSAELKDKESGNVGLDPKNSSNLNFDLISQPIIAWRKKRSRETIDKQQCSTRRQALFDRISNTLKSLKGESNDDCSKRREKKKVRFQEDVVESSLFKLRKREHDLLQRLESIVSGFTTEDEEFDYLKKKAEAHNY</sequence>
<dbReference type="Gene3D" id="2.60.60.20">
    <property type="entry name" value="PLAT/LH2 domain"/>
    <property type="match status" value="1"/>
</dbReference>
<dbReference type="PROSITE" id="PS51111">
    <property type="entry name" value="REJ"/>
    <property type="match status" value="1"/>
</dbReference>
<dbReference type="Pfam" id="PF01825">
    <property type="entry name" value="GPS"/>
    <property type="match status" value="1"/>
</dbReference>
<dbReference type="InterPro" id="IPR051223">
    <property type="entry name" value="Polycystin"/>
</dbReference>
<evidence type="ECO:0000256" key="10">
    <source>
        <dbReference type="PIRSR" id="PIRSR603915-2"/>
    </source>
</evidence>
<dbReference type="Gene3D" id="2.60.220.50">
    <property type="match status" value="1"/>
</dbReference>
<protein>
    <recommendedName>
        <fullName evidence="18">PLAT domain-containing protein</fullName>
    </recommendedName>
</protein>
<evidence type="ECO:0000256" key="9">
    <source>
        <dbReference type="PIRSR" id="PIRSR603915-1"/>
    </source>
</evidence>
<evidence type="ECO:0008006" key="18">
    <source>
        <dbReference type="Google" id="ProtNLM"/>
    </source>
</evidence>
<evidence type="ECO:0000256" key="11">
    <source>
        <dbReference type="PROSITE-ProRule" id="PRU00152"/>
    </source>
</evidence>
<dbReference type="InterPro" id="IPR002859">
    <property type="entry name" value="PKD/REJ-like"/>
</dbReference>
<dbReference type="Proteomes" id="UP000275408">
    <property type="component" value="Unassembled WGS sequence"/>
</dbReference>
<feature type="domain" description="REJ" evidence="15">
    <location>
        <begin position="1"/>
        <end position="596"/>
    </location>
</feature>
<dbReference type="GO" id="GO:0005262">
    <property type="term" value="F:calcium channel activity"/>
    <property type="evidence" value="ECO:0007669"/>
    <property type="project" value="UniProtKB-KW"/>
</dbReference>
<dbReference type="Pfam" id="PF01477">
    <property type="entry name" value="PLAT"/>
    <property type="match status" value="1"/>
</dbReference>
<evidence type="ECO:0000313" key="16">
    <source>
        <dbReference type="EMBL" id="RMX56918.1"/>
    </source>
</evidence>
<keyword evidence="7" id="KW-1015">Disulfide bond</keyword>
<dbReference type="InterPro" id="IPR000203">
    <property type="entry name" value="GPS"/>
</dbReference>
<evidence type="ECO:0000256" key="7">
    <source>
        <dbReference type="ARBA" id="ARBA00023157"/>
    </source>
</evidence>
<dbReference type="PROSITE" id="PS50095">
    <property type="entry name" value="PLAT"/>
    <property type="match status" value="1"/>
</dbReference>
<dbReference type="OrthoDB" id="5986471at2759"/>
<keyword evidence="8" id="KW-0325">Glycoprotein</keyword>
<dbReference type="InterPro" id="IPR014010">
    <property type="entry name" value="REJ_dom"/>
</dbReference>
<dbReference type="SUPFAM" id="SSF81324">
    <property type="entry name" value="Voltage-gated potassium channels"/>
    <property type="match status" value="1"/>
</dbReference>
<evidence type="ECO:0000256" key="5">
    <source>
        <dbReference type="ARBA" id="ARBA00022989"/>
    </source>
</evidence>
<dbReference type="Pfam" id="PF20519">
    <property type="entry name" value="Polycystin_dom"/>
    <property type="match status" value="1"/>
</dbReference>
<comment type="subcellular location">
    <subcellularLocation>
        <location evidence="1">Membrane</location>
        <topology evidence="1">Multi-pass membrane protein</topology>
    </subcellularLocation>
</comment>
<dbReference type="PANTHER" id="PTHR10877">
    <property type="entry name" value="POLYCYSTIN FAMILY MEMBER"/>
    <property type="match status" value="1"/>
</dbReference>
<feature type="transmembrane region" description="Helical" evidence="12">
    <location>
        <begin position="1538"/>
        <end position="1555"/>
    </location>
</feature>
<feature type="binding site" evidence="9">
    <location>
        <position position="1825"/>
    </location>
    <ligand>
        <name>Ca(2+)</name>
        <dbReference type="ChEBI" id="CHEBI:29108"/>
        <label>2</label>
    </ligand>
</feature>
<feature type="non-terminal residue" evidence="16">
    <location>
        <position position="1934"/>
    </location>
</feature>
<accession>A0A3M6UUC4</accession>
<evidence type="ECO:0000256" key="3">
    <source>
        <dbReference type="ARBA" id="ARBA00022692"/>
    </source>
</evidence>